<dbReference type="SUPFAM" id="SSF55781">
    <property type="entry name" value="GAF domain-like"/>
    <property type="match status" value="1"/>
</dbReference>
<dbReference type="Gene3D" id="3.30.450.40">
    <property type="match status" value="1"/>
</dbReference>
<comment type="caution">
    <text evidence="7">The sequence shown here is derived from an EMBL/GenBank/DDBJ whole genome shotgun (WGS) entry which is preliminary data.</text>
</comment>
<dbReference type="EMBL" id="JAQOUE010000001">
    <property type="protein sequence ID" value="MDT7043024.1"/>
    <property type="molecule type" value="Genomic_DNA"/>
</dbReference>
<dbReference type="SMART" id="SM00065">
    <property type="entry name" value="GAF"/>
    <property type="match status" value="1"/>
</dbReference>
<dbReference type="Gene3D" id="3.40.50.300">
    <property type="entry name" value="P-loop containing nucleotide triphosphate hydrolases"/>
    <property type="match status" value="1"/>
</dbReference>
<dbReference type="Pfam" id="PF02954">
    <property type="entry name" value="HTH_8"/>
    <property type="match status" value="1"/>
</dbReference>
<dbReference type="RefSeq" id="WP_313833501.1">
    <property type="nucleotide sequence ID" value="NZ_JAQOUE010000001.1"/>
</dbReference>
<dbReference type="Proteomes" id="UP001250932">
    <property type="component" value="Unassembled WGS sequence"/>
</dbReference>
<dbReference type="InterPro" id="IPR025943">
    <property type="entry name" value="Sigma_54_int_dom_ATP-bd_2"/>
</dbReference>
<evidence type="ECO:0000256" key="4">
    <source>
        <dbReference type="ARBA" id="ARBA00023125"/>
    </source>
</evidence>
<feature type="domain" description="Sigma-54 factor interaction" evidence="6">
    <location>
        <begin position="204"/>
        <end position="432"/>
    </location>
</feature>
<gene>
    <name evidence="7" type="ORF">PPG34_11720</name>
</gene>
<dbReference type="PROSITE" id="PS00688">
    <property type="entry name" value="SIGMA54_INTERACT_3"/>
    <property type="match status" value="1"/>
</dbReference>
<evidence type="ECO:0000256" key="5">
    <source>
        <dbReference type="ARBA" id="ARBA00023163"/>
    </source>
</evidence>
<dbReference type="PRINTS" id="PR01590">
    <property type="entry name" value="HTHFIS"/>
</dbReference>
<keyword evidence="1" id="KW-0547">Nucleotide-binding</keyword>
<dbReference type="Pfam" id="PF25601">
    <property type="entry name" value="AAA_lid_14"/>
    <property type="match status" value="1"/>
</dbReference>
<evidence type="ECO:0000313" key="8">
    <source>
        <dbReference type="Proteomes" id="UP001250932"/>
    </source>
</evidence>
<evidence type="ECO:0000313" key="7">
    <source>
        <dbReference type="EMBL" id="MDT7043024.1"/>
    </source>
</evidence>
<accession>A0ABU3K9D0</accession>
<dbReference type="Pfam" id="PF00158">
    <property type="entry name" value="Sigma54_activat"/>
    <property type="match status" value="1"/>
</dbReference>
<dbReference type="PROSITE" id="PS50045">
    <property type="entry name" value="SIGMA54_INTERACT_4"/>
    <property type="match status" value="1"/>
</dbReference>
<dbReference type="Gene3D" id="1.10.8.60">
    <property type="match status" value="1"/>
</dbReference>
<keyword evidence="4" id="KW-0238">DNA-binding</keyword>
<reference evidence="7 8" key="1">
    <citation type="journal article" date="2023" name="ISME J.">
        <title>Cultivation and genomic characterization of novel and ubiquitous marine nitrite-oxidizing bacteria from the Nitrospirales.</title>
        <authorList>
            <person name="Mueller A.J."/>
            <person name="Daebeler A."/>
            <person name="Herbold C.W."/>
            <person name="Kirkegaard R.H."/>
            <person name="Daims H."/>
        </authorList>
    </citation>
    <scope>NUCLEOTIDE SEQUENCE [LARGE SCALE GENOMIC DNA]</scope>
    <source>
        <strain evidence="7 8">EB</strain>
    </source>
</reference>
<dbReference type="Gene3D" id="1.10.10.60">
    <property type="entry name" value="Homeodomain-like"/>
    <property type="match status" value="1"/>
</dbReference>
<name>A0ABU3K9D0_9BACT</name>
<dbReference type="InterPro" id="IPR003018">
    <property type="entry name" value="GAF"/>
</dbReference>
<protein>
    <submittedName>
        <fullName evidence="7">Sigma-54-dependent Fis family transcriptional regulator</fullName>
    </submittedName>
</protein>
<evidence type="ECO:0000256" key="1">
    <source>
        <dbReference type="ARBA" id="ARBA00022741"/>
    </source>
</evidence>
<dbReference type="PROSITE" id="PS00676">
    <property type="entry name" value="SIGMA54_INTERACT_2"/>
    <property type="match status" value="1"/>
</dbReference>
<evidence type="ECO:0000256" key="3">
    <source>
        <dbReference type="ARBA" id="ARBA00023015"/>
    </source>
</evidence>
<dbReference type="InterPro" id="IPR058031">
    <property type="entry name" value="AAA_lid_NorR"/>
</dbReference>
<keyword evidence="2" id="KW-0067">ATP-binding</keyword>
<keyword evidence="8" id="KW-1185">Reference proteome</keyword>
<dbReference type="InterPro" id="IPR029016">
    <property type="entry name" value="GAF-like_dom_sf"/>
</dbReference>
<dbReference type="InterPro" id="IPR002078">
    <property type="entry name" value="Sigma_54_int"/>
</dbReference>
<keyword evidence="5" id="KW-0804">Transcription</keyword>
<dbReference type="InterPro" id="IPR002197">
    <property type="entry name" value="HTH_Fis"/>
</dbReference>
<dbReference type="SUPFAM" id="SSF46689">
    <property type="entry name" value="Homeodomain-like"/>
    <property type="match status" value="1"/>
</dbReference>
<dbReference type="InterPro" id="IPR025944">
    <property type="entry name" value="Sigma_54_int_dom_CS"/>
</dbReference>
<proteinExistence type="predicted"/>
<dbReference type="CDD" id="cd00009">
    <property type="entry name" value="AAA"/>
    <property type="match status" value="1"/>
</dbReference>
<evidence type="ECO:0000259" key="6">
    <source>
        <dbReference type="PROSITE" id="PS50045"/>
    </source>
</evidence>
<dbReference type="InterPro" id="IPR003593">
    <property type="entry name" value="AAA+_ATPase"/>
</dbReference>
<dbReference type="PANTHER" id="PTHR32071">
    <property type="entry name" value="TRANSCRIPTIONAL REGULATORY PROTEIN"/>
    <property type="match status" value="1"/>
</dbReference>
<dbReference type="SUPFAM" id="SSF52540">
    <property type="entry name" value="P-loop containing nucleoside triphosphate hydrolases"/>
    <property type="match status" value="1"/>
</dbReference>
<dbReference type="InterPro" id="IPR009057">
    <property type="entry name" value="Homeodomain-like_sf"/>
</dbReference>
<keyword evidence="3" id="KW-0805">Transcription regulation</keyword>
<evidence type="ECO:0000256" key="2">
    <source>
        <dbReference type="ARBA" id="ARBA00022840"/>
    </source>
</evidence>
<organism evidence="7 8">
    <name type="scientific">Candidatus Nitronereus thalassa</name>
    <dbReference type="NCBI Taxonomy" id="3020898"/>
    <lineage>
        <taxon>Bacteria</taxon>
        <taxon>Pseudomonadati</taxon>
        <taxon>Nitrospirota</taxon>
        <taxon>Nitrospiria</taxon>
        <taxon>Nitrospirales</taxon>
        <taxon>Nitrospiraceae</taxon>
        <taxon>Candidatus Nitronereus</taxon>
    </lineage>
</organism>
<dbReference type="Pfam" id="PF13185">
    <property type="entry name" value="GAF_2"/>
    <property type="match status" value="1"/>
</dbReference>
<sequence>MKSDSKTLPNSSQLPKKELTAVLDLCRNLNAQNQFPEFLKMLSQEAAKILQAESTSILIYDREHCELVSFVTLDGVPIRFDARLGIAGSALMNGTPLIVANAAQDARFYPGIDRLSHIRTRCVLAIPLRSNSGEIIGVFEAINKKGGSFSRRDLELGTFLVDQTAPAVETAQILHLVTQQRDQLSQVNAQLWKEMEGRFATQNLIGTSPRVQNIIRLIDQVRDSSVDVLITGENGTGKELVAKAIHYNSLRAKFPFVALNCAALPENLLESELFGIEKGVATGVEARIGKFEQANGGTLFLDEIGDLGKRAQAKILRVLQERLFERVGGRTNIPIDVRVIAATNKKLEEAIREGEFREDLYYRLKIIHIQTPALREIPGDIPMLANFFLHKYCQELRTDPKRFSPSALKRFESYFWPGNVRQLENEIKRIVVTVRRTTVTMDDLEDNIRFGKVLHQSGTLTPGRTIHEAVEDLEKRMIQEALQSCHYNQVQTAKLLGLSRQGLIKKIKRYGIGEP</sequence>
<dbReference type="InterPro" id="IPR027417">
    <property type="entry name" value="P-loop_NTPase"/>
</dbReference>
<dbReference type="SMART" id="SM00382">
    <property type="entry name" value="AAA"/>
    <property type="match status" value="1"/>
</dbReference>